<evidence type="ECO:0000313" key="3">
    <source>
        <dbReference type="Proteomes" id="UP001633002"/>
    </source>
</evidence>
<dbReference type="AlphaFoldDB" id="A0ABD3I7X1"/>
<evidence type="ECO:0008006" key="4">
    <source>
        <dbReference type="Google" id="ProtNLM"/>
    </source>
</evidence>
<feature type="compositionally biased region" description="Basic and acidic residues" evidence="1">
    <location>
        <begin position="1"/>
        <end position="13"/>
    </location>
</feature>
<feature type="compositionally biased region" description="Basic and acidic residues" evidence="1">
    <location>
        <begin position="189"/>
        <end position="211"/>
    </location>
</feature>
<proteinExistence type="predicted"/>
<dbReference type="Pfam" id="PF04979">
    <property type="entry name" value="IPP-2"/>
    <property type="match status" value="1"/>
</dbReference>
<dbReference type="InterPro" id="IPR007062">
    <property type="entry name" value="PPI-2"/>
</dbReference>
<feature type="compositionally biased region" description="Acidic residues" evidence="1">
    <location>
        <begin position="174"/>
        <end position="188"/>
    </location>
</feature>
<feature type="region of interest" description="Disordered" evidence="1">
    <location>
        <begin position="1"/>
        <end position="27"/>
    </location>
</feature>
<evidence type="ECO:0000313" key="2">
    <source>
        <dbReference type="EMBL" id="KAL3698366.1"/>
    </source>
</evidence>
<feature type="region of interest" description="Disordered" evidence="1">
    <location>
        <begin position="157"/>
        <end position="265"/>
    </location>
</feature>
<organism evidence="2 3">
    <name type="scientific">Riccia sorocarpa</name>
    <dbReference type="NCBI Taxonomy" id="122646"/>
    <lineage>
        <taxon>Eukaryota</taxon>
        <taxon>Viridiplantae</taxon>
        <taxon>Streptophyta</taxon>
        <taxon>Embryophyta</taxon>
        <taxon>Marchantiophyta</taxon>
        <taxon>Marchantiopsida</taxon>
        <taxon>Marchantiidae</taxon>
        <taxon>Marchantiales</taxon>
        <taxon>Ricciaceae</taxon>
        <taxon>Riccia</taxon>
    </lineage>
</organism>
<gene>
    <name evidence="2" type="ORF">R1sor_012442</name>
</gene>
<protein>
    <recommendedName>
        <fullName evidence="4">Protein phosphatase inhibitor 2</fullName>
    </recommendedName>
</protein>
<comment type="caution">
    <text evidence="2">The sequence shown here is derived from an EMBL/GenBank/DDBJ whole genome shotgun (WGS) entry which is preliminary data.</text>
</comment>
<dbReference type="Proteomes" id="UP001633002">
    <property type="component" value="Unassembled WGS sequence"/>
</dbReference>
<dbReference type="EMBL" id="JBJQOH010000002">
    <property type="protein sequence ID" value="KAL3698366.1"/>
    <property type="molecule type" value="Genomic_DNA"/>
</dbReference>
<dbReference type="PANTHER" id="PTHR12398:SF20">
    <property type="entry name" value="PROTEIN PHOSPHATASE 1 REGULATORY INHIBITOR SUBUNIT 2"/>
    <property type="match status" value="1"/>
</dbReference>
<evidence type="ECO:0000256" key="1">
    <source>
        <dbReference type="SAM" id="MobiDB-lite"/>
    </source>
</evidence>
<reference evidence="2 3" key="1">
    <citation type="submission" date="2024-09" db="EMBL/GenBank/DDBJ databases">
        <title>Chromosome-scale assembly of Riccia sorocarpa.</title>
        <authorList>
            <person name="Paukszto L."/>
        </authorList>
    </citation>
    <scope>NUCLEOTIDE SEQUENCE [LARGE SCALE GENOMIC DNA]</scope>
    <source>
        <strain evidence="2">LP-2024</strain>
        <tissue evidence="2">Aerial parts of the thallus</tissue>
    </source>
</reference>
<accession>A0ABD3I7X1</accession>
<sequence>MHDRADRGCREKNNVVGPPHTKFSTKKNIPKIAATGISVCDSGSSRSCRQRGMRRSGSTKPRVHVVWDEQNLDFLEANKTPKQKINEPKTPYHAPEAEDAYTSGAAFIFIHGCQWPSPLASPGLGSPRLDTESILMADAQHAEAIRNALSEVAATSNNEASCSKAGGSGGWSSSDDEAEDMDHDMEDFEERRRSFEDKRRAHYDEYRKAKELVTGQELSDEDDKLSDEGQRAADVAASSDRPIPAAKEPQLSTNVGDTDLEEVEM</sequence>
<keyword evidence="3" id="KW-1185">Reference proteome</keyword>
<dbReference type="PANTHER" id="PTHR12398">
    <property type="entry name" value="PROTEIN PHOSPHATASE INHIBITOR"/>
    <property type="match status" value="1"/>
</dbReference>
<feature type="region of interest" description="Disordered" evidence="1">
    <location>
        <begin position="41"/>
        <end position="61"/>
    </location>
</feature>
<name>A0ABD3I7X1_9MARC</name>